<evidence type="ECO:0000256" key="4">
    <source>
        <dbReference type="ARBA" id="ARBA00009567"/>
    </source>
</evidence>
<evidence type="ECO:0000256" key="3">
    <source>
        <dbReference type="ARBA" id="ARBA00005043"/>
    </source>
</evidence>
<dbReference type="STRING" id="27835.A0A0N4XW49"/>
<evidence type="ECO:0000256" key="5">
    <source>
        <dbReference type="ARBA" id="ARBA00020264"/>
    </source>
</evidence>
<evidence type="ECO:0000256" key="8">
    <source>
        <dbReference type="ARBA" id="ARBA00023242"/>
    </source>
</evidence>
<evidence type="ECO:0000313" key="10">
    <source>
        <dbReference type="Proteomes" id="UP000271162"/>
    </source>
</evidence>
<keyword evidence="7" id="KW-0819">tRNA processing</keyword>
<dbReference type="WBParaSite" id="NBR_0000709301-mRNA-1">
    <property type="protein sequence ID" value="NBR_0000709301-mRNA-1"/>
    <property type="gene ID" value="NBR_0000709301"/>
</dbReference>
<comment type="subcellular location">
    <subcellularLocation>
        <location evidence="2">Cytoplasm</location>
    </subcellularLocation>
    <subcellularLocation>
        <location evidence="1">Nucleus</location>
    </subcellularLocation>
</comment>
<name>A0A0N4XW49_NIPBR</name>
<dbReference type="GO" id="GO:0005829">
    <property type="term" value="C:cytosol"/>
    <property type="evidence" value="ECO:0007669"/>
    <property type="project" value="TreeGrafter"/>
</dbReference>
<organism evidence="11">
    <name type="scientific">Nippostrongylus brasiliensis</name>
    <name type="common">Rat hookworm</name>
    <dbReference type="NCBI Taxonomy" id="27835"/>
    <lineage>
        <taxon>Eukaryota</taxon>
        <taxon>Metazoa</taxon>
        <taxon>Ecdysozoa</taxon>
        <taxon>Nematoda</taxon>
        <taxon>Chromadorea</taxon>
        <taxon>Rhabditida</taxon>
        <taxon>Rhabditina</taxon>
        <taxon>Rhabditomorpha</taxon>
        <taxon>Strongyloidea</taxon>
        <taxon>Heligmosomidae</taxon>
        <taxon>Nippostrongylus</taxon>
    </lineage>
</organism>
<reference evidence="11" key="1">
    <citation type="submission" date="2017-02" db="UniProtKB">
        <authorList>
            <consortium name="WormBaseParasite"/>
        </authorList>
    </citation>
    <scope>IDENTIFICATION</scope>
</reference>
<comment type="pathway">
    <text evidence="3">tRNA modification; 5-methoxycarbonylmethyl-2-thiouridine-tRNA biosynthesis.</text>
</comment>
<dbReference type="GO" id="GO:0002098">
    <property type="term" value="P:tRNA wobble uridine modification"/>
    <property type="evidence" value="ECO:0007669"/>
    <property type="project" value="InterPro"/>
</dbReference>
<evidence type="ECO:0000313" key="11">
    <source>
        <dbReference type="WBParaSite" id="NBR_0000709301-mRNA-1"/>
    </source>
</evidence>
<dbReference type="PANTHER" id="PTHR15641">
    <property type="entry name" value="ELONGATOR COMPLEX PROTEIN 5"/>
    <property type="match status" value="1"/>
</dbReference>
<protein>
    <recommendedName>
        <fullName evidence="5">Elongator complex protein 5</fullName>
    </recommendedName>
</protein>
<dbReference type="GO" id="GO:0033588">
    <property type="term" value="C:elongator holoenzyme complex"/>
    <property type="evidence" value="ECO:0007669"/>
    <property type="project" value="InterPro"/>
</dbReference>
<evidence type="ECO:0000256" key="7">
    <source>
        <dbReference type="ARBA" id="ARBA00022694"/>
    </source>
</evidence>
<dbReference type="PANTHER" id="PTHR15641:SF1">
    <property type="entry name" value="ELONGATOR COMPLEX PROTEIN 5"/>
    <property type="match status" value="1"/>
</dbReference>
<proteinExistence type="inferred from homology"/>
<accession>A0A0N4XW49</accession>
<dbReference type="Proteomes" id="UP000271162">
    <property type="component" value="Unassembled WGS sequence"/>
</dbReference>
<gene>
    <name evidence="9" type="ORF">NBR_LOCUS7094</name>
</gene>
<dbReference type="GO" id="GO:0005634">
    <property type="term" value="C:nucleus"/>
    <property type="evidence" value="ECO:0007669"/>
    <property type="project" value="UniProtKB-SubCell"/>
</dbReference>
<keyword evidence="8" id="KW-0539">Nucleus</keyword>
<dbReference type="GO" id="GO:0000049">
    <property type="term" value="F:tRNA binding"/>
    <property type="evidence" value="ECO:0007669"/>
    <property type="project" value="TreeGrafter"/>
</dbReference>
<dbReference type="UniPathway" id="UPA00988"/>
<evidence type="ECO:0000256" key="2">
    <source>
        <dbReference type="ARBA" id="ARBA00004496"/>
    </source>
</evidence>
<keyword evidence="6" id="KW-0963">Cytoplasm</keyword>
<keyword evidence="10" id="KW-1185">Reference proteome</keyword>
<comment type="similarity">
    <text evidence="4">Belongs to the ELP5 family.</text>
</comment>
<dbReference type="EMBL" id="UYSL01019858">
    <property type="protein sequence ID" value="VDL70683.1"/>
    <property type="molecule type" value="Genomic_DNA"/>
</dbReference>
<sequence length="268" mass="29359">MALRSFTPNGLTLIRDSELCDGESLAFACVRSAKSLVILTITGRERVLTRKFPSICTSASFVCFDSTTDEEQLSEIVISVIRSSPSACLVDCVDVLVDRFHVDLVVALMFQLKEKVPVITVCPEAAIDEERFSRFCAVANSIHRLAKRGLRCVSESTTYKANGKATKTAESFTIADDLKITSEKYTPSVANILADGPVQSEDAETELSAKELNAKTNLVLPFTSLAKQAELNTLRLADRKVRVGGQIIYTPDKEDDLDDSDPDDDLNL</sequence>
<evidence type="ECO:0000313" key="9">
    <source>
        <dbReference type="EMBL" id="VDL70683.1"/>
    </source>
</evidence>
<dbReference type="InterPro" id="IPR019519">
    <property type="entry name" value="Elp5"/>
</dbReference>
<dbReference type="AlphaFoldDB" id="A0A0N4XW49"/>
<dbReference type="OMA" id="KRYPFML"/>
<reference evidence="9 10" key="2">
    <citation type="submission" date="2018-11" db="EMBL/GenBank/DDBJ databases">
        <authorList>
            <consortium name="Pathogen Informatics"/>
        </authorList>
    </citation>
    <scope>NUCLEOTIDE SEQUENCE [LARGE SCALE GENOMIC DNA]</scope>
</reference>
<evidence type="ECO:0000256" key="6">
    <source>
        <dbReference type="ARBA" id="ARBA00022490"/>
    </source>
</evidence>
<evidence type="ECO:0000256" key="1">
    <source>
        <dbReference type="ARBA" id="ARBA00004123"/>
    </source>
</evidence>